<dbReference type="InterPro" id="IPR012338">
    <property type="entry name" value="Beta-lactam/transpept-like"/>
</dbReference>
<dbReference type="Pfam" id="PF00144">
    <property type="entry name" value="Beta-lactamase"/>
    <property type="match status" value="1"/>
</dbReference>
<dbReference type="InterPro" id="IPR050789">
    <property type="entry name" value="Diverse_Enzym_Activities"/>
</dbReference>
<dbReference type="Proteomes" id="UP000535415">
    <property type="component" value="Unassembled WGS sequence"/>
</dbReference>
<accession>A0A7W9EXU2</accession>
<proteinExistence type="predicted"/>
<evidence type="ECO:0000259" key="1">
    <source>
        <dbReference type="Pfam" id="PF00144"/>
    </source>
</evidence>
<dbReference type="EMBL" id="JACIJM010000004">
    <property type="protein sequence ID" value="MBB5722004.1"/>
    <property type="molecule type" value="Genomic_DNA"/>
</dbReference>
<dbReference type="PROSITE" id="PS51257">
    <property type="entry name" value="PROKAR_LIPOPROTEIN"/>
    <property type="match status" value="1"/>
</dbReference>
<dbReference type="RefSeq" id="WP_183527862.1">
    <property type="nucleotide sequence ID" value="NZ_JACIJM010000004.1"/>
</dbReference>
<dbReference type="Gene3D" id="3.40.710.10">
    <property type="entry name" value="DD-peptidase/beta-lactamase superfamily"/>
    <property type="match status" value="1"/>
</dbReference>
<evidence type="ECO:0000313" key="3">
    <source>
        <dbReference type="Proteomes" id="UP000535415"/>
    </source>
</evidence>
<comment type="caution">
    <text evidence="2">The sequence shown here is derived from an EMBL/GenBank/DDBJ whole genome shotgun (WGS) entry which is preliminary data.</text>
</comment>
<keyword evidence="3" id="KW-1185">Reference proteome</keyword>
<evidence type="ECO:0000313" key="2">
    <source>
        <dbReference type="EMBL" id="MBB5722004.1"/>
    </source>
</evidence>
<name>A0A7W9EXU2_9RHOB</name>
<feature type="domain" description="Beta-lactamase-related" evidence="1">
    <location>
        <begin position="86"/>
        <end position="358"/>
    </location>
</feature>
<sequence length="385" mass="42001">MALTLKAILLASATTLMGCAIPKDGSVARLAAALSLFDEANIVHNFSNMGAAFNTVALTATSPATPFPEGKQLTFYSDFDAWRIARNTTAIVVLKDGQIVFEDYYLGTSRDDKRVSWSTAKSYVSALIGIVVARADIQSIDDPVTQYVPELIGSAYDGTTIKNVLQMSSGVAFDENYMSFWSDINRMGRVLATGGSMDAFAAGIKRRYTDPGQEMRYVSIDTHVLAMVLRNATGQSLADLLSEHILQPLGVAPGGYYVADGFDVAFALGGLNLTTRDYARFGELMRLEGQFQGTRIVPADWVAESTVPTANTEQGDLQYGYQWWIPPDAPEGEFFALGIYGQFIYVDRPNGVVVAINAADRNFLMPGVLDENIRSLRAISEKTRR</sequence>
<dbReference type="SUPFAM" id="SSF56601">
    <property type="entry name" value="beta-lactamase/transpeptidase-like"/>
    <property type="match status" value="1"/>
</dbReference>
<dbReference type="InterPro" id="IPR001466">
    <property type="entry name" value="Beta-lactam-related"/>
</dbReference>
<dbReference type="AlphaFoldDB" id="A0A7W9EXU2"/>
<dbReference type="PANTHER" id="PTHR43283:SF14">
    <property type="entry name" value="BLL8153 PROTEIN"/>
    <property type="match status" value="1"/>
</dbReference>
<protein>
    <recommendedName>
        <fullName evidence="1">Beta-lactamase-related domain-containing protein</fullName>
    </recommendedName>
</protein>
<reference evidence="2 3" key="1">
    <citation type="submission" date="2020-08" db="EMBL/GenBank/DDBJ databases">
        <title>Genomic Encyclopedia of Type Strains, Phase IV (KMG-IV): sequencing the most valuable type-strain genomes for metagenomic binning, comparative biology and taxonomic classification.</title>
        <authorList>
            <person name="Goeker M."/>
        </authorList>
    </citation>
    <scope>NUCLEOTIDE SEQUENCE [LARGE SCALE GENOMIC DNA]</scope>
    <source>
        <strain evidence="2 3">DSM 101064</strain>
    </source>
</reference>
<dbReference type="PANTHER" id="PTHR43283">
    <property type="entry name" value="BETA-LACTAMASE-RELATED"/>
    <property type="match status" value="1"/>
</dbReference>
<organism evidence="2 3">
    <name type="scientific">Yoonia ponticola</name>
    <dbReference type="NCBI Taxonomy" id="1524255"/>
    <lineage>
        <taxon>Bacteria</taxon>
        <taxon>Pseudomonadati</taxon>
        <taxon>Pseudomonadota</taxon>
        <taxon>Alphaproteobacteria</taxon>
        <taxon>Rhodobacterales</taxon>
        <taxon>Paracoccaceae</taxon>
        <taxon>Yoonia</taxon>
    </lineage>
</organism>
<gene>
    <name evidence="2" type="ORF">FHS72_001628</name>
</gene>